<keyword evidence="1" id="KW-0472">Membrane</keyword>
<proteinExistence type="predicted"/>
<dbReference type="PANTHER" id="PTHR47049">
    <property type="entry name" value="PIEZO-TYPE MECHANOSENSITIVE ION CHANNEL HOMOLOG"/>
    <property type="match status" value="1"/>
</dbReference>
<sequence>MRLDLKRPDFMELEELEMKRIQPQLPPRTFRPVLSAVNQEGRLQHHPVSCRSLRIYHSIRRFFSNLRQPPASPVRDVYTLAFLVEVLNLVIVLFGYWAFGKHSAADLAESLSEETVPGAFLVMVLVQFGTMLVDRALYLRKAVLGKCAFQLLLVLGTHLWLFFILPGVTTRFRIVPFLLELRAVIDWMWTNTSLSLSNWTCLEDLYANIFIMKCHQESEKKYPQPPGRPQKRAVKYGLGGIATFALVFLMWFPLVFMSLVKTVGGVTNQPLQVSVKIAINGYE</sequence>
<dbReference type="AlphaFoldDB" id="A0A212CBG5"/>
<feature type="transmembrane region" description="Helical" evidence="1">
    <location>
        <begin position="233"/>
        <end position="252"/>
    </location>
</feature>
<evidence type="ECO:0000313" key="3">
    <source>
        <dbReference type="EMBL" id="OWK03330.1"/>
    </source>
</evidence>
<feature type="domain" description="Piezo THU9 and anchor" evidence="2">
    <location>
        <begin position="171"/>
        <end position="258"/>
    </location>
</feature>
<keyword evidence="1" id="KW-1133">Transmembrane helix</keyword>
<reference evidence="3 4" key="1">
    <citation type="journal article" date="2018" name="Mol. Genet. Genomics">
        <title>The red deer Cervus elaphus genome CerEla1.0: sequencing, annotating, genes, and chromosomes.</title>
        <authorList>
            <person name="Bana N.A."/>
            <person name="Nyiri A."/>
            <person name="Nagy J."/>
            <person name="Frank K."/>
            <person name="Nagy T."/>
            <person name="Steger V."/>
            <person name="Schiller M."/>
            <person name="Lakatos P."/>
            <person name="Sugar L."/>
            <person name="Horn P."/>
            <person name="Barta E."/>
            <person name="Orosz L."/>
        </authorList>
    </citation>
    <scope>NUCLEOTIDE SEQUENCE [LARGE SCALE GENOMIC DNA]</scope>
    <source>
        <strain evidence="3">Hungarian</strain>
    </source>
</reference>
<feature type="transmembrane region" description="Helical" evidence="1">
    <location>
        <begin position="77"/>
        <end position="99"/>
    </location>
</feature>
<dbReference type="Proteomes" id="UP000242450">
    <property type="component" value="Chromosome 23"/>
</dbReference>
<dbReference type="PANTHER" id="PTHR47049:SF7">
    <property type="entry name" value="PIEZO-TYPE MECHANOSENSITIVE ION CHANNEL COMPONENT 2 ISOFORM X1"/>
    <property type="match status" value="1"/>
</dbReference>
<evidence type="ECO:0000256" key="1">
    <source>
        <dbReference type="SAM" id="Phobius"/>
    </source>
</evidence>
<protein>
    <recommendedName>
        <fullName evidence="2">Piezo THU9 and anchor domain-containing protein</fullName>
    </recommendedName>
</protein>
<evidence type="ECO:0000313" key="4">
    <source>
        <dbReference type="Proteomes" id="UP000242450"/>
    </source>
</evidence>
<dbReference type="GO" id="GO:0016020">
    <property type="term" value="C:membrane"/>
    <property type="evidence" value="ECO:0007669"/>
    <property type="project" value="InterPro"/>
</dbReference>
<keyword evidence="4" id="KW-1185">Reference proteome</keyword>
<feature type="transmembrane region" description="Helical" evidence="1">
    <location>
        <begin position="151"/>
        <end position="174"/>
    </location>
</feature>
<dbReference type="Pfam" id="PF24874">
    <property type="entry name" value="Piezo_THU9_anchor"/>
    <property type="match status" value="1"/>
</dbReference>
<accession>A0A212CBG5</accession>
<feature type="non-terminal residue" evidence="3">
    <location>
        <position position="283"/>
    </location>
</feature>
<comment type="caution">
    <text evidence="3">The sequence shown here is derived from an EMBL/GenBank/DDBJ whole genome shotgun (WGS) entry which is preliminary data.</text>
</comment>
<dbReference type="GO" id="GO:0008381">
    <property type="term" value="F:mechanosensitive monoatomic ion channel activity"/>
    <property type="evidence" value="ECO:0007669"/>
    <property type="project" value="InterPro"/>
</dbReference>
<keyword evidence="1" id="KW-0812">Transmembrane</keyword>
<gene>
    <name evidence="3" type="ORF">Celaphus_00007797</name>
</gene>
<feature type="transmembrane region" description="Helical" evidence="1">
    <location>
        <begin position="119"/>
        <end position="139"/>
    </location>
</feature>
<dbReference type="InterPro" id="IPR056770">
    <property type="entry name" value="Piezo_THU9_anchor"/>
</dbReference>
<name>A0A212CBG5_CEREH</name>
<evidence type="ECO:0000259" key="2">
    <source>
        <dbReference type="Pfam" id="PF24874"/>
    </source>
</evidence>
<dbReference type="EMBL" id="MKHE01000023">
    <property type="protein sequence ID" value="OWK03330.1"/>
    <property type="molecule type" value="Genomic_DNA"/>
</dbReference>
<dbReference type="OrthoDB" id="303066at2759"/>
<dbReference type="InterPro" id="IPR027272">
    <property type="entry name" value="Piezo"/>
</dbReference>
<organism evidence="3 4">
    <name type="scientific">Cervus elaphus hippelaphus</name>
    <name type="common">European red deer</name>
    <dbReference type="NCBI Taxonomy" id="46360"/>
    <lineage>
        <taxon>Eukaryota</taxon>
        <taxon>Metazoa</taxon>
        <taxon>Chordata</taxon>
        <taxon>Craniata</taxon>
        <taxon>Vertebrata</taxon>
        <taxon>Euteleostomi</taxon>
        <taxon>Mammalia</taxon>
        <taxon>Eutheria</taxon>
        <taxon>Laurasiatheria</taxon>
        <taxon>Artiodactyla</taxon>
        <taxon>Ruminantia</taxon>
        <taxon>Pecora</taxon>
        <taxon>Cervidae</taxon>
        <taxon>Cervinae</taxon>
        <taxon>Cervus</taxon>
    </lineage>
</organism>